<dbReference type="EMBL" id="CM023484">
    <property type="protein sequence ID" value="KAH6931897.1"/>
    <property type="molecule type" value="Genomic_DNA"/>
</dbReference>
<protein>
    <submittedName>
        <fullName evidence="1">Uncharacterized protein</fullName>
    </submittedName>
</protein>
<keyword evidence="2" id="KW-1185">Reference proteome</keyword>
<organism evidence="1 2">
    <name type="scientific">Hyalomma asiaticum</name>
    <name type="common">Tick</name>
    <dbReference type="NCBI Taxonomy" id="266040"/>
    <lineage>
        <taxon>Eukaryota</taxon>
        <taxon>Metazoa</taxon>
        <taxon>Ecdysozoa</taxon>
        <taxon>Arthropoda</taxon>
        <taxon>Chelicerata</taxon>
        <taxon>Arachnida</taxon>
        <taxon>Acari</taxon>
        <taxon>Parasitiformes</taxon>
        <taxon>Ixodida</taxon>
        <taxon>Ixodoidea</taxon>
        <taxon>Ixodidae</taxon>
        <taxon>Hyalomminae</taxon>
        <taxon>Hyalomma</taxon>
    </lineage>
</organism>
<accession>A0ACB7SFG7</accession>
<dbReference type="Proteomes" id="UP000821845">
    <property type="component" value="Chromosome 4"/>
</dbReference>
<evidence type="ECO:0000313" key="2">
    <source>
        <dbReference type="Proteomes" id="UP000821845"/>
    </source>
</evidence>
<reference evidence="1" key="1">
    <citation type="submission" date="2020-05" db="EMBL/GenBank/DDBJ databases">
        <title>Large-scale comparative analyses of tick genomes elucidate their genetic diversity and vector capacities.</title>
        <authorList>
            <person name="Jia N."/>
            <person name="Wang J."/>
            <person name="Shi W."/>
            <person name="Du L."/>
            <person name="Sun Y."/>
            <person name="Zhan W."/>
            <person name="Jiang J."/>
            <person name="Wang Q."/>
            <person name="Zhang B."/>
            <person name="Ji P."/>
            <person name="Sakyi L.B."/>
            <person name="Cui X."/>
            <person name="Yuan T."/>
            <person name="Jiang B."/>
            <person name="Yang W."/>
            <person name="Lam T.T.-Y."/>
            <person name="Chang Q."/>
            <person name="Ding S."/>
            <person name="Wang X."/>
            <person name="Zhu J."/>
            <person name="Ruan X."/>
            <person name="Zhao L."/>
            <person name="Wei J."/>
            <person name="Que T."/>
            <person name="Du C."/>
            <person name="Cheng J."/>
            <person name="Dai P."/>
            <person name="Han X."/>
            <person name="Huang E."/>
            <person name="Gao Y."/>
            <person name="Liu J."/>
            <person name="Shao H."/>
            <person name="Ye R."/>
            <person name="Li L."/>
            <person name="Wei W."/>
            <person name="Wang X."/>
            <person name="Wang C."/>
            <person name="Yang T."/>
            <person name="Huo Q."/>
            <person name="Li W."/>
            <person name="Guo W."/>
            <person name="Chen H."/>
            <person name="Zhou L."/>
            <person name="Ni X."/>
            <person name="Tian J."/>
            <person name="Zhou Y."/>
            <person name="Sheng Y."/>
            <person name="Liu T."/>
            <person name="Pan Y."/>
            <person name="Xia L."/>
            <person name="Li J."/>
            <person name="Zhao F."/>
            <person name="Cao W."/>
        </authorList>
    </citation>
    <scope>NUCLEOTIDE SEQUENCE</scope>
    <source>
        <strain evidence="1">Hyas-2018</strain>
    </source>
</reference>
<proteinExistence type="predicted"/>
<evidence type="ECO:0000313" key="1">
    <source>
        <dbReference type="EMBL" id="KAH6931897.1"/>
    </source>
</evidence>
<sequence length="187" mass="19921">MPTLRGWCQPLFGGSLAPAPGDEVVGANPRHGGSSGSRPPAVMGLRFRRLRRMSSGEDAVTPSSSSSGAHPHQQHPGGSAQPPTNGSSEEEEACDGLAELSRPVRPLPIKDGYLHVLSGDHLWFRLYVALHAEKLDAYYELTDKVPVISVSLAGCEVVTPDKVTGSAPGEVCFPIQLVKKVSEKFEI</sequence>
<gene>
    <name evidence="1" type="ORF">HPB50_001393</name>
</gene>
<comment type="caution">
    <text evidence="1">The sequence shown here is derived from an EMBL/GenBank/DDBJ whole genome shotgun (WGS) entry which is preliminary data.</text>
</comment>
<name>A0ACB7SFG7_HYAAI</name>